<gene>
    <name evidence="2" type="ORF">ILYODFUR_016458</name>
</gene>
<accession>A0ABV0TV69</accession>
<evidence type="ECO:0000313" key="3">
    <source>
        <dbReference type="Proteomes" id="UP001482620"/>
    </source>
</evidence>
<dbReference type="Proteomes" id="UP001482620">
    <property type="component" value="Unassembled WGS sequence"/>
</dbReference>
<evidence type="ECO:0000256" key="1">
    <source>
        <dbReference type="SAM" id="MobiDB-lite"/>
    </source>
</evidence>
<keyword evidence="3" id="KW-1185">Reference proteome</keyword>
<sequence>MGYLTGPTQAVCSFYLRPPDDSVSVRLQRSSAPSRSEGGAWRCGPGAARQSVSRCGCAHFFCRLAGSSAPCQCSIRIQREENKTEHESDVGKSRGIPAIQDCRGLAGGHG</sequence>
<feature type="region of interest" description="Disordered" evidence="1">
    <location>
        <begin position="81"/>
        <end position="110"/>
    </location>
</feature>
<name>A0ABV0TV69_9TELE</name>
<organism evidence="2 3">
    <name type="scientific">Ilyodon furcidens</name>
    <name type="common">goldbreast splitfin</name>
    <dbReference type="NCBI Taxonomy" id="33524"/>
    <lineage>
        <taxon>Eukaryota</taxon>
        <taxon>Metazoa</taxon>
        <taxon>Chordata</taxon>
        <taxon>Craniata</taxon>
        <taxon>Vertebrata</taxon>
        <taxon>Euteleostomi</taxon>
        <taxon>Actinopterygii</taxon>
        <taxon>Neopterygii</taxon>
        <taxon>Teleostei</taxon>
        <taxon>Neoteleostei</taxon>
        <taxon>Acanthomorphata</taxon>
        <taxon>Ovalentaria</taxon>
        <taxon>Atherinomorphae</taxon>
        <taxon>Cyprinodontiformes</taxon>
        <taxon>Goodeidae</taxon>
        <taxon>Ilyodon</taxon>
    </lineage>
</organism>
<proteinExistence type="predicted"/>
<evidence type="ECO:0000313" key="2">
    <source>
        <dbReference type="EMBL" id="MEQ2236815.1"/>
    </source>
</evidence>
<feature type="compositionally biased region" description="Basic and acidic residues" evidence="1">
    <location>
        <begin position="81"/>
        <end position="92"/>
    </location>
</feature>
<dbReference type="EMBL" id="JAHRIQ010047840">
    <property type="protein sequence ID" value="MEQ2236815.1"/>
    <property type="molecule type" value="Genomic_DNA"/>
</dbReference>
<protein>
    <submittedName>
        <fullName evidence="2">Uncharacterized protein</fullName>
    </submittedName>
</protein>
<comment type="caution">
    <text evidence="2">The sequence shown here is derived from an EMBL/GenBank/DDBJ whole genome shotgun (WGS) entry which is preliminary data.</text>
</comment>
<reference evidence="2 3" key="1">
    <citation type="submission" date="2021-06" db="EMBL/GenBank/DDBJ databases">
        <authorList>
            <person name="Palmer J.M."/>
        </authorList>
    </citation>
    <scope>NUCLEOTIDE SEQUENCE [LARGE SCALE GENOMIC DNA]</scope>
    <source>
        <strain evidence="3">if_2019</strain>
        <tissue evidence="2">Muscle</tissue>
    </source>
</reference>